<gene>
    <name evidence="1" type="ORF">Pyn_00751</name>
</gene>
<evidence type="ECO:0000313" key="1">
    <source>
        <dbReference type="EMBL" id="PQM32860.1"/>
    </source>
</evidence>
<keyword evidence="2" id="KW-1185">Reference proteome</keyword>
<name>A0A314U6K0_PRUYE</name>
<organism evidence="1 2">
    <name type="scientific">Prunus yedoensis var. nudiflora</name>
    <dbReference type="NCBI Taxonomy" id="2094558"/>
    <lineage>
        <taxon>Eukaryota</taxon>
        <taxon>Viridiplantae</taxon>
        <taxon>Streptophyta</taxon>
        <taxon>Embryophyta</taxon>
        <taxon>Tracheophyta</taxon>
        <taxon>Spermatophyta</taxon>
        <taxon>Magnoliopsida</taxon>
        <taxon>eudicotyledons</taxon>
        <taxon>Gunneridae</taxon>
        <taxon>Pentapetalae</taxon>
        <taxon>rosids</taxon>
        <taxon>fabids</taxon>
        <taxon>Rosales</taxon>
        <taxon>Rosaceae</taxon>
        <taxon>Amygdaloideae</taxon>
        <taxon>Amygdaleae</taxon>
        <taxon>Prunus</taxon>
    </lineage>
</organism>
<dbReference type="EMBL" id="PJQY01003993">
    <property type="protein sequence ID" value="PQM32860.1"/>
    <property type="molecule type" value="Genomic_DNA"/>
</dbReference>
<evidence type="ECO:0008006" key="3">
    <source>
        <dbReference type="Google" id="ProtNLM"/>
    </source>
</evidence>
<dbReference type="Proteomes" id="UP000250321">
    <property type="component" value="Unassembled WGS sequence"/>
</dbReference>
<dbReference type="InterPro" id="IPR024079">
    <property type="entry name" value="MetalloPept_cat_dom_sf"/>
</dbReference>
<proteinExistence type="predicted"/>
<accession>A0A314U6K0</accession>
<dbReference type="AlphaFoldDB" id="A0A314U6K0"/>
<dbReference type="OrthoDB" id="406838at2759"/>
<reference evidence="1 2" key="1">
    <citation type="submission" date="2018-02" db="EMBL/GenBank/DDBJ databases">
        <title>Draft genome of wild Prunus yedoensis var. nudiflora.</title>
        <authorList>
            <person name="Baek S."/>
            <person name="Kim J.-H."/>
            <person name="Choi K."/>
            <person name="Kim G.-B."/>
            <person name="Cho A."/>
            <person name="Jang H."/>
            <person name="Shin C.-H."/>
            <person name="Yu H.-J."/>
            <person name="Mun J.-H."/>
        </authorList>
    </citation>
    <scope>NUCLEOTIDE SEQUENCE [LARGE SCALE GENOMIC DNA]</scope>
    <source>
        <strain evidence="2">cv. Jeju island</strain>
        <tissue evidence="1">Leaf</tissue>
    </source>
</reference>
<dbReference type="Gene3D" id="3.40.390.10">
    <property type="entry name" value="Collagenase (Catalytic Domain)"/>
    <property type="match status" value="1"/>
</dbReference>
<evidence type="ECO:0000313" key="2">
    <source>
        <dbReference type="Proteomes" id="UP000250321"/>
    </source>
</evidence>
<protein>
    <recommendedName>
        <fullName evidence="3">Peptidase M10 metallopeptidase domain-containing protein</fullName>
    </recommendedName>
</protein>
<comment type="caution">
    <text evidence="1">The sequence shown here is derived from an EMBL/GenBank/DDBJ whole genome shotgun (WGS) entry which is preliminary data.</text>
</comment>
<sequence>MRSQSCVRHCQHQRHNYDEGLTVSQYSYFPVNPKWPASRLTYAFLHGYPVEAKEPVRRAFKTWANSTMFSSVEGAVMFPSSVPSALDIPGICMRITCCNTCLDDREECSNMGLL</sequence>
<dbReference type="GO" id="GO:0008237">
    <property type="term" value="F:metallopeptidase activity"/>
    <property type="evidence" value="ECO:0007669"/>
    <property type="project" value="InterPro"/>
</dbReference>
<dbReference type="STRING" id="2094558.A0A314U6K0"/>